<dbReference type="NCBIfam" id="TIGR01640">
    <property type="entry name" value="F_box_assoc_1"/>
    <property type="match status" value="1"/>
</dbReference>
<dbReference type="SMART" id="SM00256">
    <property type="entry name" value="FBOX"/>
    <property type="match status" value="1"/>
</dbReference>
<dbReference type="Pfam" id="PF08268">
    <property type="entry name" value="FBA_3"/>
    <property type="match status" value="1"/>
</dbReference>
<evidence type="ECO:0000313" key="2">
    <source>
        <dbReference type="EMBL" id="KAH0852202.1"/>
    </source>
</evidence>
<dbReference type="InterPro" id="IPR017451">
    <property type="entry name" value="F-box-assoc_interact_dom"/>
</dbReference>
<dbReference type="PROSITE" id="PS50181">
    <property type="entry name" value="FBOX"/>
    <property type="match status" value="1"/>
</dbReference>
<feature type="non-terminal residue" evidence="2">
    <location>
        <position position="1"/>
    </location>
</feature>
<dbReference type="PANTHER" id="PTHR31111:SF37">
    <property type="entry name" value="F-BOX ONLY PROTEIN 8"/>
    <property type="match status" value="1"/>
</dbReference>
<dbReference type="InterPro" id="IPR036047">
    <property type="entry name" value="F-box-like_dom_sf"/>
</dbReference>
<dbReference type="CDD" id="cd22157">
    <property type="entry name" value="F-box_AtFBW1-like"/>
    <property type="match status" value="1"/>
</dbReference>
<accession>A0ABQ7X8D9</accession>
<evidence type="ECO:0000313" key="3">
    <source>
        <dbReference type="Proteomes" id="UP000824890"/>
    </source>
</evidence>
<dbReference type="InterPro" id="IPR013187">
    <property type="entry name" value="F-box-assoc_dom_typ3"/>
</dbReference>
<name>A0ABQ7X8D9_BRANA</name>
<dbReference type="InterPro" id="IPR001810">
    <property type="entry name" value="F-box_dom"/>
</dbReference>
<dbReference type="Proteomes" id="UP000824890">
    <property type="component" value="Unassembled WGS sequence"/>
</dbReference>
<dbReference type="EMBL" id="JAGKQM010001223">
    <property type="protein sequence ID" value="KAH0852202.1"/>
    <property type="molecule type" value="Genomic_DNA"/>
</dbReference>
<reference evidence="2 3" key="1">
    <citation type="submission" date="2021-05" db="EMBL/GenBank/DDBJ databases">
        <title>Genome Assembly of Synthetic Allotetraploid Brassica napus Reveals Homoeologous Exchanges between Subgenomes.</title>
        <authorList>
            <person name="Davis J.T."/>
        </authorList>
    </citation>
    <scope>NUCLEOTIDE SEQUENCE [LARGE SCALE GENOMIC DNA]</scope>
    <source>
        <strain evidence="3">cv. Da-Ae</strain>
        <tissue evidence="2">Seedling</tissue>
    </source>
</reference>
<dbReference type="SUPFAM" id="SSF81383">
    <property type="entry name" value="F-box domain"/>
    <property type="match status" value="1"/>
</dbReference>
<evidence type="ECO:0000259" key="1">
    <source>
        <dbReference type="PROSITE" id="PS50181"/>
    </source>
</evidence>
<sequence>YLLRRRADFVAPEIPFDLMIEILTRLPAKSLMRFRCVSKLWSCLIRSRYFTNLYLTVSSSRPQLLGLYMSLISVHSVRHFKCDSMELCHNRGNSDLLSLRLSSSFSNSAESSLELDLTFPGMGGDRMVVLRSLILYTICRKACIYNPTTRQSLILPAVKSDIFAQQEPNKRVYYFFGHDPIQDQYKIVCIVVLGSKYRLTSEFWVFIVEPGGFWKRIEHDDQAHIPIGQGLCINGVIYYLAFSNTCRDTLYCFDVRSEKFHKIQAPHGVSNFCVSVSFIEHRGKPALFDYLNIRETGVSELWVLEDGVTWSRKSLVVKPCQRHLVDDFSFMTVMVHGQNNEVILALRNTCYLLCYDLINNDLRKVNINRESPPDQRRYVYVNVMDTGENILPHLLGSPDSGLANSFLGASGSERSLLPLSTIYNWSCGYFSKPLLSEADASLEIDTKREEKEWSNMPLRLGMMVNLLLHQSDQRRSESFLEMQIIDIVYVAGWENPVVIVPIITFFCFLLLCLEIELDLSSNGLSGVIPSELGELSKLAIYLWDYTRETIRQTCLEL</sequence>
<proteinExistence type="predicted"/>
<dbReference type="PANTHER" id="PTHR31111">
    <property type="entry name" value="BNAA05G37150D PROTEIN-RELATED"/>
    <property type="match status" value="1"/>
</dbReference>
<dbReference type="Pfam" id="PF00646">
    <property type="entry name" value="F-box"/>
    <property type="match status" value="1"/>
</dbReference>
<keyword evidence="3" id="KW-1185">Reference proteome</keyword>
<protein>
    <recommendedName>
        <fullName evidence="1">F-box domain-containing protein</fullName>
    </recommendedName>
</protein>
<dbReference type="Gene3D" id="1.20.1280.50">
    <property type="match status" value="1"/>
</dbReference>
<comment type="caution">
    <text evidence="2">The sequence shown here is derived from an EMBL/GenBank/DDBJ whole genome shotgun (WGS) entry which is preliminary data.</text>
</comment>
<organism evidence="2 3">
    <name type="scientific">Brassica napus</name>
    <name type="common">Rape</name>
    <dbReference type="NCBI Taxonomy" id="3708"/>
    <lineage>
        <taxon>Eukaryota</taxon>
        <taxon>Viridiplantae</taxon>
        <taxon>Streptophyta</taxon>
        <taxon>Embryophyta</taxon>
        <taxon>Tracheophyta</taxon>
        <taxon>Spermatophyta</taxon>
        <taxon>Magnoliopsida</taxon>
        <taxon>eudicotyledons</taxon>
        <taxon>Gunneridae</taxon>
        <taxon>Pentapetalae</taxon>
        <taxon>rosids</taxon>
        <taxon>malvids</taxon>
        <taxon>Brassicales</taxon>
        <taxon>Brassicaceae</taxon>
        <taxon>Brassiceae</taxon>
        <taxon>Brassica</taxon>
    </lineage>
</organism>
<feature type="domain" description="F-box" evidence="1">
    <location>
        <begin position="8"/>
        <end position="57"/>
    </location>
</feature>
<gene>
    <name evidence="2" type="ORF">HID58_094163</name>
</gene>